<evidence type="ECO:0000313" key="4">
    <source>
        <dbReference type="RefSeq" id="XP_033460329.1"/>
    </source>
</evidence>
<dbReference type="InterPro" id="IPR003819">
    <property type="entry name" value="TauD/TfdA-like"/>
</dbReference>
<gene>
    <name evidence="4" type="ORF">K489DRAFT_355214</name>
</gene>
<evidence type="ECO:0000259" key="2">
    <source>
        <dbReference type="Pfam" id="PF02668"/>
    </source>
</evidence>
<evidence type="ECO:0000313" key="3">
    <source>
        <dbReference type="Proteomes" id="UP000504637"/>
    </source>
</evidence>
<dbReference type="OrthoDB" id="408743at2759"/>
<name>A0A6J3M5Y2_9PEZI</name>
<keyword evidence="1" id="KW-0560">Oxidoreductase</keyword>
<evidence type="ECO:0000256" key="1">
    <source>
        <dbReference type="ARBA" id="ARBA00023002"/>
    </source>
</evidence>
<dbReference type="InterPro" id="IPR042098">
    <property type="entry name" value="TauD-like_sf"/>
</dbReference>
<feature type="domain" description="TauD/TfdA-like" evidence="2">
    <location>
        <begin position="65"/>
        <end position="398"/>
    </location>
</feature>
<keyword evidence="3" id="KW-1185">Reference proteome</keyword>
<dbReference type="RefSeq" id="XP_033460329.1">
    <property type="nucleotide sequence ID" value="XM_033602517.1"/>
</dbReference>
<dbReference type="Pfam" id="PF02668">
    <property type="entry name" value="TauD"/>
    <property type="match status" value="1"/>
</dbReference>
<dbReference type="Gene3D" id="3.60.130.10">
    <property type="entry name" value="Clavaminate synthase-like"/>
    <property type="match status" value="1"/>
</dbReference>
<protein>
    <submittedName>
        <fullName evidence="4">Clavaminate synthase-like protein</fullName>
    </submittedName>
</protein>
<dbReference type="PANTHER" id="PTHR10696:SF21">
    <property type="entry name" value="TAUD_TFDA-LIKE DOMAIN-CONTAINING PROTEIN"/>
    <property type="match status" value="1"/>
</dbReference>
<dbReference type="GO" id="GO:0016491">
    <property type="term" value="F:oxidoreductase activity"/>
    <property type="evidence" value="ECO:0007669"/>
    <property type="project" value="UniProtKB-KW"/>
</dbReference>
<reference evidence="4" key="1">
    <citation type="submission" date="2020-01" db="EMBL/GenBank/DDBJ databases">
        <authorList>
            <consortium name="DOE Joint Genome Institute"/>
            <person name="Haridas S."/>
            <person name="Albert R."/>
            <person name="Binder M."/>
            <person name="Bloem J."/>
            <person name="Labutti K."/>
            <person name="Salamov A."/>
            <person name="Andreopoulos B."/>
            <person name="Baker S.E."/>
            <person name="Barry K."/>
            <person name="Bills G."/>
            <person name="Bluhm B.H."/>
            <person name="Cannon C."/>
            <person name="Castanera R."/>
            <person name="Culley D.E."/>
            <person name="Daum C."/>
            <person name="Ezra D."/>
            <person name="Gonzalez J.B."/>
            <person name="Henrissat B."/>
            <person name="Kuo A."/>
            <person name="Liang C."/>
            <person name="Lipzen A."/>
            <person name="Lutzoni F."/>
            <person name="Magnuson J."/>
            <person name="Mondo S."/>
            <person name="Nolan M."/>
            <person name="Ohm R."/>
            <person name="Pangilinan J."/>
            <person name="Park H.-J."/>
            <person name="Ramirez L."/>
            <person name="Alfaro M."/>
            <person name="Sun H."/>
            <person name="Tritt A."/>
            <person name="Yoshinaga Y."/>
            <person name="Zwiers L.-H."/>
            <person name="Turgeon B.G."/>
            <person name="Goodwin S.B."/>
            <person name="Spatafora J.W."/>
            <person name="Crous P.W."/>
            <person name="Grigoriev I.V."/>
        </authorList>
    </citation>
    <scope>NUCLEOTIDE SEQUENCE</scope>
    <source>
        <strain evidence="4">CBS 342.82</strain>
    </source>
</reference>
<dbReference type="GeneID" id="54360317"/>
<reference evidence="4" key="3">
    <citation type="submission" date="2025-08" db="UniProtKB">
        <authorList>
            <consortium name="RefSeq"/>
        </authorList>
    </citation>
    <scope>IDENTIFICATION</scope>
    <source>
        <strain evidence="4">CBS 342.82</strain>
    </source>
</reference>
<sequence>MVDIEKYWATQAKNYQKKIKVIEGPNEPTITFPLILEPKVPEHSKEAVLEEARKLGAQTGDKDLHSPIRQLLDAHGGAVLFKHLPLKTADDFSDFMHALAGKGEHAWTHHEHVGMEVLRRPQAKNVLTANEGPPSHFIGWHNEYAVSPVHPHYLALYCNVKPGAGGETSVSNSIALYDRLKKDAPGFVEGCASKGLVYHIPHNAEQVSGIVGGNGLYKDSAFGPKAGEQLPETEEGRRAMVEAKIIDLAERGGWHKNIDLANDKEPVWRRRGFDWTWQENGDLDVVHRVSGCREHPVTKQPGIFNALSTRYTNAVANDTFDPPFTFKRADGTEGVSIPPHFAGIKKDEPVPREWLQKMDEWQHKLESSITWDAGDVLLCDNFAVQHARWGWEGDRKVMASFWDQPGLEAIPLTA</sequence>
<organism evidence="4">
    <name type="scientific">Dissoconium aciculare CBS 342.82</name>
    <dbReference type="NCBI Taxonomy" id="1314786"/>
    <lineage>
        <taxon>Eukaryota</taxon>
        <taxon>Fungi</taxon>
        <taxon>Dikarya</taxon>
        <taxon>Ascomycota</taxon>
        <taxon>Pezizomycotina</taxon>
        <taxon>Dothideomycetes</taxon>
        <taxon>Dothideomycetidae</taxon>
        <taxon>Mycosphaerellales</taxon>
        <taxon>Dissoconiaceae</taxon>
        <taxon>Dissoconium</taxon>
    </lineage>
</organism>
<dbReference type="InterPro" id="IPR050411">
    <property type="entry name" value="AlphaKG_dependent_hydroxylases"/>
</dbReference>
<proteinExistence type="predicted"/>
<dbReference type="AlphaFoldDB" id="A0A6J3M5Y2"/>
<dbReference type="PANTHER" id="PTHR10696">
    <property type="entry name" value="GAMMA-BUTYROBETAINE HYDROXYLASE-RELATED"/>
    <property type="match status" value="1"/>
</dbReference>
<reference evidence="4" key="2">
    <citation type="submission" date="2020-04" db="EMBL/GenBank/DDBJ databases">
        <authorList>
            <consortium name="NCBI Genome Project"/>
        </authorList>
    </citation>
    <scope>NUCLEOTIDE SEQUENCE</scope>
    <source>
        <strain evidence="4">CBS 342.82</strain>
    </source>
</reference>
<accession>A0A6J3M5Y2</accession>
<dbReference type="SUPFAM" id="SSF51197">
    <property type="entry name" value="Clavaminate synthase-like"/>
    <property type="match status" value="1"/>
</dbReference>
<dbReference type="Proteomes" id="UP000504637">
    <property type="component" value="Unplaced"/>
</dbReference>